<gene>
    <name evidence="4" type="primary">THAP12_14</name>
    <name evidence="4" type="ORF">AVEN_154959_1</name>
</gene>
<dbReference type="AlphaFoldDB" id="A0A4Y2A9P1"/>
<dbReference type="SUPFAM" id="SSF53098">
    <property type="entry name" value="Ribonuclease H-like"/>
    <property type="match status" value="1"/>
</dbReference>
<dbReference type="Proteomes" id="UP000499080">
    <property type="component" value="Unassembled WGS sequence"/>
</dbReference>
<evidence type="ECO:0000313" key="4">
    <source>
        <dbReference type="EMBL" id="GBL75644.1"/>
    </source>
</evidence>
<dbReference type="InterPro" id="IPR052958">
    <property type="entry name" value="IFN-induced_PKR_regulator"/>
</dbReference>
<dbReference type="OrthoDB" id="6437344at2759"/>
<organism evidence="4 5">
    <name type="scientific">Araneus ventricosus</name>
    <name type="common">Orbweaver spider</name>
    <name type="synonym">Epeira ventricosa</name>
    <dbReference type="NCBI Taxonomy" id="182803"/>
    <lineage>
        <taxon>Eukaryota</taxon>
        <taxon>Metazoa</taxon>
        <taxon>Ecdysozoa</taxon>
        <taxon>Arthropoda</taxon>
        <taxon>Chelicerata</taxon>
        <taxon>Arachnida</taxon>
        <taxon>Araneae</taxon>
        <taxon>Araneomorphae</taxon>
        <taxon>Entelegynae</taxon>
        <taxon>Araneoidea</taxon>
        <taxon>Araneidae</taxon>
        <taxon>Araneus</taxon>
    </lineage>
</organism>
<dbReference type="InterPro" id="IPR012337">
    <property type="entry name" value="RNaseH-like_sf"/>
</dbReference>
<dbReference type="GO" id="GO:0046983">
    <property type="term" value="F:protein dimerization activity"/>
    <property type="evidence" value="ECO:0007669"/>
    <property type="project" value="InterPro"/>
</dbReference>
<reference evidence="4 5" key="1">
    <citation type="journal article" date="2019" name="Sci. Rep.">
        <title>Orb-weaving spider Araneus ventricosus genome elucidates the spidroin gene catalogue.</title>
        <authorList>
            <person name="Kono N."/>
            <person name="Nakamura H."/>
            <person name="Ohtoshi R."/>
            <person name="Moran D.A.P."/>
            <person name="Shinohara A."/>
            <person name="Yoshida Y."/>
            <person name="Fujiwara M."/>
            <person name="Mori M."/>
            <person name="Tomita M."/>
            <person name="Arakawa K."/>
        </authorList>
    </citation>
    <scope>NUCLEOTIDE SEQUENCE [LARGE SCALE GENOMIC DNA]</scope>
</reference>
<dbReference type="PANTHER" id="PTHR46289:SF14">
    <property type="entry name" value="DUF4371 DOMAIN-CONTAINING PROTEIN"/>
    <property type="match status" value="1"/>
</dbReference>
<dbReference type="Pfam" id="PF05699">
    <property type="entry name" value="Dimer_Tnp_hAT"/>
    <property type="match status" value="1"/>
</dbReference>
<feature type="region of interest" description="Disordered" evidence="1">
    <location>
        <begin position="54"/>
        <end position="74"/>
    </location>
</feature>
<name>A0A4Y2A9P1_ARAVE</name>
<dbReference type="EMBL" id="BGPR01000008">
    <property type="protein sequence ID" value="GBL75644.1"/>
    <property type="molecule type" value="Genomic_DNA"/>
</dbReference>
<keyword evidence="5" id="KW-1185">Reference proteome</keyword>
<proteinExistence type="predicted"/>
<evidence type="ECO:0000259" key="3">
    <source>
        <dbReference type="Pfam" id="PF14291"/>
    </source>
</evidence>
<protein>
    <submittedName>
        <fullName evidence="4">Repressor of the inhibitor of the protein kinase</fullName>
    </submittedName>
</protein>
<evidence type="ECO:0000256" key="1">
    <source>
        <dbReference type="SAM" id="MobiDB-lite"/>
    </source>
</evidence>
<dbReference type="Pfam" id="PF14291">
    <property type="entry name" value="DUF4371"/>
    <property type="match status" value="1"/>
</dbReference>
<accession>A0A4Y2A9P1</accession>
<dbReference type="PANTHER" id="PTHR46289">
    <property type="entry name" value="52 KDA REPRESSOR OF THE INHIBITOR OF THE PROTEIN KINASE-LIKE PROTEIN-RELATED"/>
    <property type="match status" value="1"/>
</dbReference>
<sequence length="596" mass="67985">MKRQASIQNVFAKKQSVNRPASDSAEVDCASNNVSSGVANIRVPLIQPQLRRTSTKQQIAVRGHRDGGGIGLEEPEKNDGNFRSLLRYRANSGDNDLQDQLMNSGGRSIYKSSFIQNELINTFGHLIQCQIVRNVRKFIFYSFLADETTDISQIEQLSLCVRYVEDQSYKIREDFLTFVPVYDVTSAGLANTVLETLSILGLDLKKMRGQGYDGAATMRGQFRGVQASIKEKLPLALYTHCSSHSLNLCLPDASNIPSIRNCMGVIKEICGFFQMSNKRTEILKSIMSDCCPEQKKKKLISLCETRWVEMLDSMFLFKDILESILLSLLKIEEESTGCCQLHITYLRSLKKIDLSQPIANVTSVLDLLSKQRVNANDNFKTMYTQIKEIAAKVDIKEEIPRVCRLQTVRNNVPYSTEEEYYLRAVYVSYLDDFCNSQKERFESHKETVASLQHILPEFCTKTDFYSLEAAFNFYEEDLSHKEVVQSEFMLWKEKWSQENSENLPKTAISSLEKCNKTFFPNIYILLKLLAVLPVSVATVERSFSSLRGFKTYLRNTISESRLNGLTLLSTHRDIKIRDEEVLDKFASVPRNLDVVL</sequence>
<evidence type="ECO:0000313" key="5">
    <source>
        <dbReference type="Proteomes" id="UP000499080"/>
    </source>
</evidence>
<dbReference type="InterPro" id="IPR025398">
    <property type="entry name" value="DUF4371"/>
</dbReference>
<comment type="caution">
    <text evidence="4">The sequence shown here is derived from an EMBL/GenBank/DDBJ whole genome shotgun (WGS) entry which is preliminary data.</text>
</comment>
<evidence type="ECO:0000259" key="2">
    <source>
        <dbReference type="Pfam" id="PF05699"/>
    </source>
</evidence>
<feature type="domain" description="DUF4371" evidence="3">
    <location>
        <begin position="55"/>
        <end position="224"/>
    </location>
</feature>
<dbReference type="InterPro" id="IPR008906">
    <property type="entry name" value="HATC_C_dom"/>
</dbReference>
<feature type="domain" description="HAT C-terminal dimerisation" evidence="2">
    <location>
        <begin position="505"/>
        <end position="573"/>
    </location>
</feature>